<accession>A0AC35GQW6</accession>
<reference evidence="2" key="1">
    <citation type="submission" date="2022-11" db="UniProtKB">
        <authorList>
            <consortium name="WormBaseParasite"/>
        </authorList>
    </citation>
    <scope>IDENTIFICATION</scope>
</reference>
<evidence type="ECO:0000313" key="2">
    <source>
        <dbReference type="WBParaSite" id="PS1159_v2.g7878.t1"/>
    </source>
</evidence>
<organism evidence="1 2">
    <name type="scientific">Panagrolaimus sp. PS1159</name>
    <dbReference type="NCBI Taxonomy" id="55785"/>
    <lineage>
        <taxon>Eukaryota</taxon>
        <taxon>Metazoa</taxon>
        <taxon>Ecdysozoa</taxon>
        <taxon>Nematoda</taxon>
        <taxon>Chromadorea</taxon>
        <taxon>Rhabditida</taxon>
        <taxon>Tylenchina</taxon>
        <taxon>Panagrolaimomorpha</taxon>
        <taxon>Panagrolaimoidea</taxon>
        <taxon>Panagrolaimidae</taxon>
        <taxon>Panagrolaimus</taxon>
    </lineage>
</organism>
<protein>
    <submittedName>
        <fullName evidence="2">Uncharacterized protein</fullName>
    </submittedName>
</protein>
<dbReference type="WBParaSite" id="PS1159_v2.g7878.t1">
    <property type="protein sequence ID" value="PS1159_v2.g7878.t1"/>
    <property type="gene ID" value="PS1159_v2.g7878"/>
</dbReference>
<dbReference type="Proteomes" id="UP000887580">
    <property type="component" value="Unplaced"/>
</dbReference>
<sequence>MHFARTLYSSKKNKESFAALNLTFRLKCKEFCENHGIFYFVGNDIHLNALAAILKTHTMVKEGEEVLIVMSKFMDLVFTVKLIREHGHYRYIGRRMFFTLMQLQIIFWDYEPKKLIILHYTVASEEAKNEINKFLKEYNPILFHQSFNYELEKEGLTEKVFHLTGERKSVYDVGVSCSQALTITINDDHTKTIGASLCEIEVYPYELLEEKIPLCISFNEKKPIIGNPALKLYSTKPKFVVFDLIKLSCVSNIESTNSKYKFKLDKEDETFMITVETFEGERRLSKRSISFGFNS</sequence>
<name>A0AC35GQW6_9BILA</name>
<evidence type="ECO:0000313" key="1">
    <source>
        <dbReference type="Proteomes" id="UP000887580"/>
    </source>
</evidence>
<proteinExistence type="predicted"/>